<protein>
    <submittedName>
        <fullName evidence="3">Uncharacterized protein</fullName>
    </submittedName>
</protein>
<comment type="caution">
    <text evidence="3">The sequence shown here is derived from an EMBL/GenBank/DDBJ whole genome shotgun (WGS) entry which is preliminary data.</text>
</comment>
<feature type="signal peptide" evidence="2">
    <location>
        <begin position="1"/>
        <end position="19"/>
    </location>
</feature>
<keyword evidence="4" id="KW-1185">Reference proteome</keyword>
<evidence type="ECO:0000313" key="4">
    <source>
        <dbReference type="Proteomes" id="UP000321580"/>
    </source>
</evidence>
<evidence type="ECO:0000256" key="1">
    <source>
        <dbReference type="SAM" id="MobiDB-lite"/>
    </source>
</evidence>
<keyword evidence="2" id="KW-0732">Signal</keyword>
<dbReference type="AlphaFoldDB" id="A0A5C6RYZ3"/>
<gene>
    <name evidence="3" type="ORF">FRY97_04285</name>
</gene>
<feature type="chain" id="PRO_5023045531" evidence="2">
    <location>
        <begin position="20"/>
        <end position="204"/>
    </location>
</feature>
<dbReference type="RefSeq" id="WP_147166199.1">
    <property type="nucleotide sequence ID" value="NZ_VOOR01000006.1"/>
</dbReference>
<sequence>MKKLVLPILLALLSLPAIAQDLLDELAIATCSCAEEKKLLDMKTEEMQMQLGFCIMEAVGANEAAYQKAYGDFNPTDQKAMQKLGEDVAMRMVTRCPDVLMKLSQQAAPGQQATAPQPSPAGGQVSGQLQGISGNELAIISIKEANGRTQKLLWLGYFPGCDELMGNPKALAGKQVTASYEIREIYDPAAGEHRDRKVITGISY</sequence>
<organism evidence="3 4">
    <name type="scientific">Phaeodactylibacter luteus</name>
    <dbReference type="NCBI Taxonomy" id="1564516"/>
    <lineage>
        <taxon>Bacteria</taxon>
        <taxon>Pseudomonadati</taxon>
        <taxon>Bacteroidota</taxon>
        <taxon>Saprospiria</taxon>
        <taxon>Saprospirales</taxon>
        <taxon>Haliscomenobacteraceae</taxon>
        <taxon>Phaeodactylibacter</taxon>
    </lineage>
</organism>
<proteinExistence type="predicted"/>
<name>A0A5C6RYZ3_9BACT</name>
<accession>A0A5C6RYZ3</accession>
<reference evidence="3 4" key="1">
    <citation type="submission" date="2019-08" db="EMBL/GenBank/DDBJ databases">
        <title>Genome of Phaeodactylibacter luteus.</title>
        <authorList>
            <person name="Bowman J.P."/>
        </authorList>
    </citation>
    <scope>NUCLEOTIDE SEQUENCE [LARGE SCALE GENOMIC DNA]</scope>
    <source>
        <strain evidence="3 4">KCTC 42180</strain>
    </source>
</reference>
<evidence type="ECO:0000256" key="2">
    <source>
        <dbReference type="SAM" id="SignalP"/>
    </source>
</evidence>
<dbReference type="OrthoDB" id="1352116at2"/>
<feature type="region of interest" description="Disordered" evidence="1">
    <location>
        <begin position="107"/>
        <end position="127"/>
    </location>
</feature>
<evidence type="ECO:0000313" key="3">
    <source>
        <dbReference type="EMBL" id="TXB67618.1"/>
    </source>
</evidence>
<dbReference type="EMBL" id="VOOR01000006">
    <property type="protein sequence ID" value="TXB67618.1"/>
    <property type="molecule type" value="Genomic_DNA"/>
</dbReference>
<dbReference type="Proteomes" id="UP000321580">
    <property type="component" value="Unassembled WGS sequence"/>
</dbReference>
<feature type="compositionally biased region" description="Low complexity" evidence="1">
    <location>
        <begin position="107"/>
        <end position="123"/>
    </location>
</feature>